<evidence type="ECO:0000313" key="5">
    <source>
        <dbReference type="Proteomes" id="UP001239213"/>
    </source>
</evidence>
<comment type="caution">
    <text evidence="4">The sequence shown here is derived from an EMBL/GenBank/DDBJ whole genome shotgun (WGS) entry which is preliminary data.</text>
</comment>
<evidence type="ECO:0000313" key="4">
    <source>
        <dbReference type="EMBL" id="KAK1496966.1"/>
    </source>
</evidence>
<feature type="transmembrane region" description="Helical" evidence="2">
    <location>
        <begin position="243"/>
        <end position="268"/>
    </location>
</feature>
<keyword evidence="2" id="KW-1133">Transmembrane helix</keyword>
<evidence type="ECO:0000256" key="2">
    <source>
        <dbReference type="SAM" id="Phobius"/>
    </source>
</evidence>
<dbReference type="Proteomes" id="UP001239213">
    <property type="component" value="Unassembled WGS sequence"/>
</dbReference>
<feature type="compositionally biased region" description="Polar residues" evidence="1">
    <location>
        <begin position="192"/>
        <end position="211"/>
    </location>
</feature>
<feature type="region of interest" description="Disordered" evidence="1">
    <location>
        <begin position="172"/>
        <end position="237"/>
    </location>
</feature>
<dbReference type="AlphaFoldDB" id="A0AAI9YCA7"/>
<organism evidence="4 5">
    <name type="scientific">Colletotrichum cuscutae</name>
    <dbReference type="NCBI Taxonomy" id="1209917"/>
    <lineage>
        <taxon>Eukaryota</taxon>
        <taxon>Fungi</taxon>
        <taxon>Dikarya</taxon>
        <taxon>Ascomycota</taxon>
        <taxon>Pezizomycotina</taxon>
        <taxon>Sordariomycetes</taxon>
        <taxon>Hypocreomycetidae</taxon>
        <taxon>Glomerellales</taxon>
        <taxon>Glomerellaceae</taxon>
        <taxon>Colletotrichum</taxon>
        <taxon>Colletotrichum acutatum species complex</taxon>
    </lineage>
</organism>
<keyword evidence="2" id="KW-0812">Transmembrane</keyword>
<feature type="chain" id="PRO_5042566652" evidence="3">
    <location>
        <begin position="26"/>
        <end position="488"/>
    </location>
</feature>
<dbReference type="EMBL" id="MPDP01000011">
    <property type="protein sequence ID" value="KAK1496966.1"/>
    <property type="molecule type" value="Genomic_DNA"/>
</dbReference>
<proteinExistence type="predicted"/>
<keyword evidence="2" id="KW-0472">Membrane</keyword>
<keyword evidence="5" id="KW-1185">Reference proteome</keyword>
<evidence type="ECO:0000256" key="3">
    <source>
        <dbReference type="SAM" id="SignalP"/>
    </source>
</evidence>
<reference evidence="4" key="1">
    <citation type="submission" date="2016-11" db="EMBL/GenBank/DDBJ databases">
        <title>The genome sequence of Colletotrichum cuscutae.</title>
        <authorList>
            <person name="Baroncelli R."/>
        </authorList>
    </citation>
    <scope>NUCLEOTIDE SEQUENCE</scope>
    <source>
        <strain evidence="4">IMI 304802</strain>
    </source>
</reference>
<sequence>MKATTTKVVLLTLLSSSGFVTCARAAANLCFFPGGVQSLDVPCDPKAEVSMCCGSVNACLSNGLCKLEDTSNNTGIAYARGTCSDPTWQSPICPQHCVLNPDTRKNNTAYDFRFNGVQVWQCDSQGFGVPGKFCCESAAEKTRCCSTPPAIFGPLMAATPGNAVAVQTLNTGAKSTPTPSGSGRAGVAGGSNYPSQQTPEMTAVPTMTSKIPATPGGAEASQPTADTNTGSSGDGGQKGIGNVAVVGLGVGASVGGALLVAVGVMWYLRKERSRQGPVELDGSSINGGYGGSSGASDLSRSKTGHTGRIAYGGMNIHNMNQNGGTGTISSMGTGTYNMSATPGMMTVRKAGSEWDGSPGGWGGNYQMAEIDGKEAIVVAEPQGRKKSLNHHDIFTIMKQYEISRHVEDANEVWWYGEEGKGATSTPEPVTVGSASERISDHPNGIVLCRKRPVRDWKGGREGRTWFTGLLDSVTNTCSALRPCWWVVL</sequence>
<keyword evidence="3" id="KW-0732">Signal</keyword>
<feature type="signal peptide" evidence="3">
    <location>
        <begin position="1"/>
        <end position="25"/>
    </location>
</feature>
<name>A0AAI9YCA7_9PEZI</name>
<accession>A0AAI9YCA7</accession>
<protein>
    <submittedName>
        <fullName evidence="4">Uncharacterized protein</fullName>
    </submittedName>
</protein>
<gene>
    <name evidence="4" type="ORF">CCUS01_13247</name>
</gene>
<feature type="region of interest" description="Disordered" evidence="1">
    <location>
        <begin position="278"/>
        <end position="302"/>
    </location>
</feature>
<evidence type="ECO:0000256" key="1">
    <source>
        <dbReference type="SAM" id="MobiDB-lite"/>
    </source>
</evidence>